<dbReference type="Proteomes" id="UP000058114">
    <property type="component" value="Chromosome"/>
</dbReference>
<feature type="DNA-binding region" description="OmpR/PhoB-type" evidence="2">
    <location>
        <begin position="3"/>
        <end position="102"/>
    </location>
</feature>
<dbReference type="Gene3D" id="1.10.10.10">
    <property type="entry name" value="Winged helix-like DNA-binding domain superfamily/Winged helix DNA-binding domain"/>
    <property type="match status" value="1"/>
</dbReference>
<protein>
    <submittedName>
        <fullName evidence="6">Transcriptional regulator</fullName>
    </submittedName>
</protein>
<dbReference type="KEGG" id="asr:WL1483_3226"/>
<sequence length="504" mass="55366">MVEPVYRIHDWVLTVAENKLYRQGREMNLEPRLVNLLRFLADHPGTVFGRDELIETVWEGAVVTDQVVTQSIFELRKILKDGDGGAPDFIATVPKRGYKLVAPVARIEQESPEVSLPEPEEPEPQTPPPFPAGPLTRALTTRARQAHDQRGRWRLFSFDLFAVVVLIALVSTLTWQQSKPHVQAVLDPGLVIFRLHGAGGDSRDDRLAEGITRGLMREVAAATNLRVQLDQAGLAGGILPGREVSLRITRQHGGSYLDIEYRNRGAGRVVMSRQYQLADHHIAQTLQTSGRDLLDALGQGAHPVGVGWPSQQESMLALLEASHYLNSDAPARVSTGIALLDKALVAEPDQPLLLAERYLAGEVRLALVGHEAGEEEGAELDELARRLQRVVSPSRTSEQPARVWEALALHAVLIGDQQAAVDDLARVSSLGRSALFYILSGKLAELRGEAEAAGDAYAQAFLMEASEQTYLLCQRLGFTSNLELLAPYLYRSMTPSEVTLFSSL</sequence>
<feature type="region of interest" description="Disordered" evidence="3">
    <location>
        <begin position="110"/>
        <end position="135"/>
    </location>
</feature>
<evidence type="ECO:0000256" key="4">
    <source>
        <dbReference type="SAM" id="Phobius"/>
    </source>
</evidence>
<dbReference type="InterPro" id="IPR001867">
    <property type="entry name" value="OmpR/PhoB-type_DNA-bd"/>
</dbReference>
<proteinExistence type="predicted"/>
<evidence type="ECO:0000256" key="3">
    <source>
        <dbReference type="SAM" id="MobiDB-lite"/>
    </source>
</evidence>
<dbReference type="InterPro" id="IPR036388">
    <property type="entry name" value="WH-like_DNA-bd_sf"/>
</dbReference>
<reference evidence="6 7" key="2">
    <citation type="journal article" date="2016" name="Genome Announc.">
        <title>Complete Genome Sequence of the Highly Virulent Aeromonas schubertii Strain WL1483, Isolated from Diseased Snakehead Fish (Channa argus) in China.</title>
        <authorList>
            <person name="Liu L."/>
            <person name="Li N."/>
            <person name="Zhang D."/>
            <person name="Fu X."/>
            <person name="Shi C."/>
            <person name="Lin Q."/>
            <person name="Hao G."/>
        </authorList>
    </citation>
    <scope>NUCLEOTIDE SEQUENCE [LARGE SCALE GENOMIC DNA]</scope>
    <source>
        <strain evidence="6 7">WL1483</strain>
    </source>
</reference>
<dbReference type="PROSITE" id="PS51755">
    <property type="entry name" value="OMPR_PHOB"/>
    <property type="match status" value="1"/>
</dbReference>
<dbReference type="NCBIfam" id="NF007540">
    <property type="entry name" value="PRK10153.1"/>
    <property type="match status" value="1"/>
</dbReference>
<keyword evidence="4" id="KW-1133">Transmembrane helix</keyword>
<dbReference type="CDD" id="cd00383">
    <property type="entry name" value="trans_reg_C"/>
    <property type="match status" value="1"/>
</dbReference>
<dbReference type="Pfam" id="PF00486">
    <property type="entry name" value="Trans_reg_C"/>
    <property type="match status" value="1"/>
</dbReference>
<dbReference type="EMBL" id="CP013067">
    <property type="protein sequence ID" value="ALP42645.1"/>
    <property type="molecule type" value="Genomic_DNA"/>
</dbReference>
<name>A0A0S2SLN6_9GAMM</name>
<keyword evidence="4" id="KW-0472">Membrane</keyword>
<keyword evidence="1 2" id="KW-0238">DNA-binding</keyword>
<dbReference type="SUPFAM" id="SSF46894">
    <property type="entry name" value="C-terminal effector domain of the bipartite response regulators"/>
    <property type="match status" value="1"/>
</dbReference>
<evidence type="ECO:0000259" key="5">
    <source>
        <dbReference type="PROSITE" id="PS51755"/>
    </source>
</evidence>
<feature type="domain" description="OmpR/PhoB-type" evidence="5">
    <location>
        <begin position="3"/>
        <end position="102"/>
    </location>
</feature>
<evidence type="ECO:0000313" key="7">
    <source>
        <dbReference type="Proteomes" id="UP000058114"/>
    </source>
</evidence>
<dbReference type="PATRIC" id="fig|652.5.peg.3019"/>
<evidence type="ECO:0000256" key="1">
    <source>
        <dbReference type="ARBA" id="ARBA00023125"/>
    </source>
</evidence>
<feature type="transmembrane region" description="Helical" evidence="4">
    <location>
        <begin position="155"/>
        <end position="175"/>
    </location>
</feature>
<dbReference type="InterPro" id="IPR016032">
    <property type="entry name" value="Sig_transdc_resp-reg_C-effctor"/>
</dbReference>
<dbReference type="AlphaFoldDB" id="A0A0S2SLN6"/>
<gene>
    <name evidence="6" type="ORF">WL1483_3226</name>
</gene>
<evidence type="ECO:0000313" key="6">
    <source>
        <dbReference type="EMBL" id="ALP42645.1"/>
    </source>
</evidence>
<dbReference type="GO" id="GO:0003677">
    <property type="term" value="F:DNA binding"/>
    <property type="evidence" value="ECO:0007669"/>
    <property type="project" value="UniProtKB-UniRule"/>
</dbReference>
<keyword evidence="4" id="KW-0812">Transmembrane</keyword>
<dbReference type="RefSeq" id="WP_060586926.1">
    <property type="nucleotide sequence ID" value="NZ_CP013067.1"/>
</dbReference>
<dbReference type="GO" id="GO:0000160">
    <property type="term" value="P:phosphorelay signal transduction system"/>
    <property type="evidence" value="ECO:0007669"/>
    <property type="project" value="InterPro"/>
</dbReference>
<evidence type="ECO:0000256" key="2">
    <source>
        <dbReference type="PROSITE-ProRule" id="PRU01091"/>
    </source>
</evidence>
<dbReference type="InterPro" id="IPR011990">
    <property type="entry name" value="TPR-like_helical_dom_sf"/>
</dbReference>
<dbReference type="Gene3D" id="1.25.40.10">
    <property type="entry name" value="Tetratricopeptide repeat domain"/>
    <property type="match status" value="1"/>
</dbReference>
<dbReference type="SMART" id="SM00862">
    <property type="entry name" value="Trans_reg_C"/>
    <property type="match status" value="1"/>
</dbReference>
<accession>A0A0S2SLN6</accession>
<reference evidence="7" key="1">
    <citation type="submission" date="2015-10" db="EMBL/GenBank/DDBJ databases">
        <title>Complete Genome Sequence of Aeromonas schubertii strain WL1483.</title>
        <authorList>
            <person name="Liu L."/>
        </authorList>
    </citation>
    <scope>NUCLEOTIDE SEQUENCE [LARGE SCALE GENOMIC DNA]</scope>
    <source>
        <strain evidence="7">WL1483</strain>
    </source>
</reference>
<dbReference type="GO" id="GO:0006355">
    <property type="term" value="P:regulation of DNA-templated transcription"/>
    <property type="evidence" value="ECO:0007669"/>
    <property type="project" value="InterPro"/>
</dbReference>
<organism evidence="6 7">
    <name type="scientific">Aeromonas schubertii</name>
    <dbReference type="NCBI Taxonomy" id="652"/>
    <lineage>
        <taxon>Bacteria</taxon>
        <taxon>Pseudomonadati</taxon>
        <taxon>Pseudomonadota</taxon>
        <taxon>Gammaproteobacteria</taxon>
        <taxon>Aeromonadales</taxon>
        <taxon>Aeromonadaceae</taxon>
        <taxon>Aeromonas</taxon>
    </lineage>
</organism>